<dbReference type="InterPro" id="IPR050109">
    <property type="entry name" value="HTH-type_TetR-like_transc_reg"/>
</dbReference>
<evidence type="ECO:0000313" key="6">
    <source>
        <dbReference type="EMBL" id="MEU1952484.1"/>
    </source>
</evidence>
<gene>
    <name evidence="6" type="ORF">ABZ510_11530</name>
</gene>
<dbReference type="Gene3D" id="1.10.357.10">
    <property type="entry name" value="Tetracycline Repressor, domain 2"/>
    <property type="match status" value="1"/>
</dbReference>
<dbReference type="Gene3D" id="1.10.10.60">
    <property type="entry name" value="Homeodomain-like"/>
    <property type="match status" value="1"/>
</dbReference>
<feature type="DNA-binding region" description="H-T-H motif" evidence="4">
    <location>
        <begin position="28"/>
        <end position="47"/>
    </location>
</feature>
<protein>
    <submittedName>
        <fullName evidence="6">WHG domain-containing protein</fullName>
    </submittedName>
</protein>
<evidence type="ECO:0000259" key="5">
    <source>
        <dbReference type="PROSITE" id="PS50977"/>
    </source>
</evidence>
<dbReference type="RefSeq" id="WP_036512108.1">
    <property type="nucleotide sequence ID" value="NZ_JBEYBD010000004.1"/>
</dbReference>
<evidence type="ECO:0000256" key="4">
    <source>
        <dbReference type="PROSITE-ProRule" id="PRU00335"/>
    </source>
</evidence>
<dbReference type="PROSITE" id="PS50977">
    <property type="entry name" value="HTH_TETR_2"/>
    <property type="match status" value="1"/>
</dbReference>
<comment type="caution">
    <text evidence="6">The sequence shown here is derived from an EMBL/GenBank/DDBJ whole genome shotgun (WGS) entry which is preliminary data.</text>
</comment>
<evidence type="ECO:0000256" key="2">
    <source>
        <dbReference type="ARBA" id="ARBA00023125"/>
    </source>
</evidence>
<dbReference type="SUPFAM" id="SSF48498">
    <property type="entry name" value="Tetracyclin repressor-like, C-terminal domain"/>
    <property type="match status" value="1"/>
</dbReference>
<dbReference type="EMBL" id="JBEYBF010000006">
    <property type="protein sequence ID" value="MEU1952484.1"/>
    <property type="molecule type" value="Genomic_DNA"/>
</dbReference>
<organism evidence="6 7">
    <name type="scientific">Nocardia rhamnosiphila</name>
    <dbReference type="NCBI Taxonomy" id="426716"/>
    <lineage>
        <taxon>Bacteria</taxon>
        <taxon>Bacillati</taxon>
        <taxon>Actinomycetota</taxon>
        <taxon>Actinomycetes</taxon>
        <taxon>Mycobacteriales</taxon>
        <taxon>Nocardiaceae</taxon>
        <taxon>Nocardia</taxon>
    </lineage>
</organism>
<sequence length="195" mass="20599">MPRAGLSPTAVVDVAVAVVDEGGPRALTLAAVATRAEVATPSLYKHVKNLDELVDLVGVRVLDELTERVTRSVVGFGGPAAVGALLRAYRDYAVEHPHRYAMLPQSPRETPGRETAGRRLMDTIFAVLAGCGVTGADAVHLTRCIRAAGHGFATLESQGGFQLAEDIETSFATLTRMVLSALPPVNPKPRRVPPG</sequence>
<evidence type="ECO:0000313" key="7">
    <source>
        <dbReference type="Proteomes" id="UP001550628"/>
    </source>
</evidence>
<dbReference type="Pfam" id="PF00440">
    <property type="entry name" value="TetR_N"/>
    <property type="match status" value="1"/>
</dbReference>
<evidence type="ECO:0000256" key="1">
    <source>
        <dbReference type="ARBA" id="ARBA00023015"/>
    </source>
</evidence>
<dbReference type="PANTHER" id="PTHR30055:SF151">
    <property type="entry name" value="TRANSCRIPTIONAL REGULATORY PROTEIN"/>
    <property type="match status" value="1"/>
</dbReference>
<name>A0ABV2WNM5_9NOCA</name>
<dbReference type="PANTHER" id="PTHR30055">
    <property type="entry name" value="HTH-TYPE TRANSCRIPTIONAL REGULATOR RUTR"/>
    <property type="match status" value="1"/>
</dbReference>
<proteinExistence type="predicted"/>
<accession>A0ABV2WNM5</accession>
<dbReference type="GeneID" id="96242603"/>
<dbReference type="InterPro" id="IPR036271">
    <property type="entry name" value="Tet_transcr_reg_TetR-rel_C_sf"/>
</dbReference>
<evidence type="ECO:0000256" key="3">
    <source>
        <dbReference type="ARBA" id="ARBA00023163"/>
    </source>
</evidence>
<keyword evidence="1" id="KW-0805">Transcription regulation</keyword>
<dbReference type="Pfam" id="PF13305">
    <property type="entry name" value="TetR_C_33"/>
    <property type="match status" value="1"/>
</dbReference>
<feature type="domain" description="HTH tetR-type" evidence="5">
    <location>
        <begin position="5"/>
        <end position="65"/>
    </location>
</feature>
<keyword evidence="7" id="KW-1185">Reference proteome</keyword>
<dbReference type="InterPro" id="IPR025996">
    <property type="entry name" value="MT1864/Rv1816-like_C"/>
</dbReference>
<dbReference type="InterPro" id="IPR001647">
    <property type="entry name" value="HTH_TetR"/>
</dbReference>
<reference evidence="6 7" key="1">
    <citation type="submission" date="2024-06" db="EMBL/GenBank/DDBJ databases">
        <title>The Natural Products Discovery Center: Release of the First 8490 Sequenced Strains for Exploring Actinobacteria Biosynthetic Diversity.</title>
        <authorList>
            <person name="Kalkreuter E."/>
            <person name="Kautsar S.A."/>
            <person name="Yang D."/>
            <person name="Bader C.D."/>
            <person name="Teijaro C.N."/>
            <person name="Fluegel L."/>
            <person name="Davis C.M."/>
            <person name="Simpson J.R."/>
            <person name="Lauterbach L."/>
            <person name="Steele A.D."/>
            <person name="Gui C."/>
            <person name="Meng S."/>
            <person name="Li G."/>
            <person name="Viehrig K."/>
            <person name="Ye F."/>
            <person name="Su P."/>
            <person name="Kiefer A.F."/>
            <person name="Nichols A."/>
            <person name="Cepeda A.J."/>
            <person name="Yan W."/>
            <person name="Fan B."/>
            <person name="Jiang Y."/>
            <person name="Adhikari A."/>
            <person name="Zheng C.-J."/>
            <person name="Schuster L."/>
            <person name="Cowan T.M."/>
            <person name="Smanski M.J."/>
            <person name="Chevrette M.G."/>
            <person name="De Carvalho L.P.S."/>
            <person name="Shen B."/>
        </authorList>
    </citation>
    <scope>NUCLEOTIDE SEQUENCE [LARGE SCALE GENOMIC DNA]</scope>
    <source>
        <strain evidence="6 7">NPDC019708</strain>
    </source>
</reference>
<keyword evidence="2 4" id="KW-0238">DNA-binding</keyword>
<dbReference type="Proteomes" id="UP001550628">
    <property type="component" value="Unassembled WGS sequence"/>
</dbReference>
<dbReference type="SUPFAM" id="SSF46689">
    <property type="entry name" value="Homeodomain-like"/>
    <property type="match status" value="1"/>
</dbReference>
<keyword evidence="3" id="KW-0804">Transcription</keyword>
<dbReference type="InterPro" id="IPR009057">
    <property type="entry name" value="Homeodomain-like_sf"/>
</dbReference>